<name>R7Z8I3_LYSSH</name>
<reference evidence="2 3" key="1">
    <citation type="submission" date="2013-04" db="EMBL/GenBank/DDBJ databases">
        <title>Draft genome of the heavy metal tolerant bacterium Lysinibacillus sphaericus strain OT4b.31.</title>
        <authorList>
            <person name="Pena-Montenegro T.D."/>
            <person name="Dussan J."/>
        </authorList>
    </citation>
    <scope>NUCLEOTIDE SEQUENCE [LARGE SCALE GENOMIC DNA]</scope>
    <source>
        <strain evidence="2 3">OT4b.31</strain>
    </source>
</reference>
<keyword evidence="2" id="KW-0547">Nucleotide-binding</keyword>
<dbReference type="GO" id="GO:0004386">
    <property type="term" value="F:helicase activity"/>
    <property type="evidence" value="ECO:0007669"/>
    <property type="project" value="UniProtKB-KW"/>
</dbReference>
<dbReference type="GO" id="GO:0003677">
    <property type="term" value="F:DNA binding"/>
    <property type="evidence" value="ECO:0007669"/>
    <property type="project" value="InterPro"/>
</dbReference>
<evidence type="ECO:0000313" key="2">
    <source>
        <dbReference type="EMBL" id="EON70480.1"/>
    </source>
</evidence>
<organism evidence="2 3">
    <name type="scientific">Lysinibacillus sphaericus OT4b.31</name>
    <dbReference type="NCBI Taxonomy" id="1285586"/>
    <lineage>
        <taxon>Bacteria</taxon>
        <taxon>Bacillati</taxon>
        <taxon>Bacillota</taxon>
        <taxon>Bacilli</taxon>
        <taxon>Bacillales</taxon>
        <taxon>Bacillaceae</taxon>
        <taxon>Lysinibacillus</taxon>
    </lineage>
</organism>
<feature type="domain" description="Helicase ATP-binding" evidence="1">
    <location>
        <begin position="17"/>
        <end position="164"/>
    </location>
</feature>
<dbReference type="InterPro" id="IPR006935">
    <property type="entry name" value="Helicase/UvrB_N"/>
</dbReference>
<keyword evidence="2" id="KW-0347">Helicase</keyword>
<dbReference type="Proteomes" id="UP000013911">
    <property type="component" value="Unassembled WGS sequence"/>
</dbReference>
<dbReference type="Gene3D" id="3.40.50.300">
    <property type="entry name" value="P-loop containing nucleotide triphosphate hydrolases"/>
    <property type="match status" value="2"/>
</dbReference>
<dbReference type="InterPro" id="IPR027417">
    <property type="entry name" value="P-loop_NTPase"/>
</dbReference>
<dbReference type="PATRIC" id="fig|1285586.5.peg.4457"/>
<dbReference type="Pfam" id="PF04851">
    <property type="entry name" value="ResIII"/>
    <property type="match status" value="1"/>
</dbReference>
<keyword evidence="2" id="KW-0067">ATP-binding</keyword>
<dbReference type="eggNOG" id="ENOG5033HAZ">
    <property type="taxonomic scope" value="Bacteria"/>
</dbReference>
<dbReference type="EMBL" id="AQPX01000034">
    <property type="protein sequence ID" value="EON70480.1"/>
    <property type="molecule type" value="Genomic_DNA"/>
</dbReference>
<protein>
    <submittedName>
        <fullName evidence="2">DNA/RNA helicase, superfamily II</fullName>
    </submittedName>
</protein>
<dbReference type="GO" id="GO:0005524">
    <property type="term" value="F:ATP binding"/>
    <property type="evidence" value="ECO:0007669"/>
    <property type="project" value="InterPro"/>
</dbReference>
<dbReference type="InterPro" id="IPR014001">
    <property type="entry name" value="Helicase_ATP-bd"/>
</dbReference>
<comment type="caution">
    <text evidence="2">The sequence shown here is derived from an EMBL/GenBank/DDBJ whole genome shotgun (WGS) entry which is preliminary data.</text>
</comment>
<dbReference type="HOGENOM" id="CLU_538376_0_0_9"/>
<evidence type="ECO:0000313" key="3">
    <source>
        <dbReference type="Proteomes" id="UP000013911"/>
    </source>
</evidence>
<accession>R7Z8I3</accession>
<evidence type="ECO:0000259" key="1">
    <source>
        <dbReference type="PROSITE" id="PS51192"/>
    </source>
</evidence>
<dbReference type="SUPFAM" id="SSF52540">
    <property type="entry name" value="P-loop containing nucleoside triphosphate hydrolases"/>
    <property type="match status" value="1"/>
</dbReference>
<dbReference type="RefSeq" id="WP_010861176.1">
    <property type="nucleotide sequence ID" value="NZ_KB933409.1"/>
</dbReference>
<dbReference type="PROSITE" id="PS51192">
    <property type="entry name" value="HELICASE_ATP_BIND_1"/>
    <property type="match status" value="1"/>
</dbReference>
<gene>
    <name evidence="2" type="ORF">H131_21387</name>
</gene>
<keyword evidence="2" id="KW-0378">Hydrolase</keyword>
<sequence>MRKFESGNKFGKVISEEEIENWNANVILDGGTATGKTHIIIHKIATISMLKGKKILFVCNRDALKNQTTDEVEETFTFNVDITTYQRIEQSIRNNVMTSNVFTTDYDWICLDEFHHVTEIYNRYTDLSFEWIYNHPSKKIYMSATATSFFNQFVEEGHVTEDNYYHIPKSYDYVDKFYFFNKKQDVKEIIRDKLHSTEDKIMFFSGSMDYALEIYNEFKKDALFFCSKHAKNTEAIEILREQGYPIQNETFNSRLLVSTTALDVGVNLYDTSIKHIITSVFDWSQTIQCIGRKRLLDDNDRCSGIYIRNYNKGVLNLFDKAKELEELELFKWDRKEFNRKYISDRTYHNDFIYFDEATKDFKVNELAHLKLKQYQKEIYIMKDIEVKFKGKQMKGMGYKRFMMNKLGIEYGQTMNYEAVQQEQKEQSLVEYLEANVGVELYKEQREELIHKVGLKDNSNRIQRSISLLNEYLKENKISYLIVSKTTKTKIDGQRKSVRYWTIIDNITR</sequence>
<dbReference type="AlphaFoldDB" id="R7Z8I3"/>
<proteinExistence type="predicted"/>
<dbReference type="GO" id="GO:0016787">
    <property type="term" value="F:hydrolase activity"/>
    <property type="evidence" value="ECO:0007669"/>
    <property type="project" value="InterPro"/>
</dbReference>